<dbReference type="SUPFAM" id="SSF53756">
    <property type="entry name" value="UDP-Glycosyltransferase/glycogen phosphorylase"/>
    <property type="match status" value="1"/>
</dbReference>
<evidence type="ECO:0000313" key="5">
    <source>
        <dbReference type="EMBL" id="SDH48123.1"/>
    </source>
</evidence>
<reference evidence="5 6" key="1">
    <citation type="submission" date="2016-10" db="EMBL/GenBank/DDBJ databases">
        <authorList>
            <person name="de Groot N.N."/>
        </authorList>
    </citation>
    <scope>NUCLEOTIDE SEQUENCE [LARGE SCALE GENOMIC DNA]</scope>
    <source>
        <strain evidence="5 6">DSM 23142</strain>
    </source>
</reference>
<dbReference type="Gene3D" id="3.40.50.2000">
    <property type="entry name" value="Glycogen Phosphorylase B"/>
    <property type="match status" value="2"/>
</dbReference>
<name>A0A1G8CS76_9MICO</name>
<dbReference type="EMBL" id="LT629692">
    <property type="protein sequence ID" value="SDH48123.1"/>
    <property type="molecule type" value="Genomic_DNA"/>
</dbReference>
<evidence type="ECO:0000259" key="3">
    <source>
        <dbReference type="Pfam" id="PF00534"/>
    </source>
</evidence>
<protein>
    <submittedName>
        <fullName evidence="5">Glycosyltransferase involved in cell wall bisynthesis</fullName>
    </submittedName>
</protein>
<evidence type="ECO:0000313" key="6">
    <source>
        <dbReference type="Proteomes" id="UP000199009"/>
    </source>
</evidence>
<dbReference type="GO" id="GO:0009103">
    <property type="term" value="P:lipopolysaccharide biosynthetic process"/>
    <property type="evidence" value="ECO:0007669"/>
    <property type="project" value="TreeGrafter"/>
</dbReference>
<keyword evidence="6" id="KW-1185">Reference proteome</keyword>
<dbReference type="RefSeq" id="WP_091492138.1">
    <property type="nucleotide sequence ID" value="NZ_LT629692.1"/>
</dbReference>
<proteinExistence type="predicted"/>
<dbReference type="STRING" id="370764.SAMN04489810_3150"/>
<dbReference type="Proteomes" id="UP000199009">
    <property type="component" value="Chromosome I"/>
</dbReference>
<dbReference type="OrthoDB" id="9801609at2"/>
<dbReference type="PANTHER" id="PTHR46401:SF2">
    <property type="entry name" value="GLYCOSYLTRANSFERASE WBBK-RELATED"/>
    <property type="match status" value="1"/>
</dbReference>
<dbReference type="Pfam" id="PF00534">
    <property type="entry name" value="Glycos_transf_1"/>
    <property type="match status" value="1"/>
</dbReference>
<dbReference type="PANTHER" id="PTHR46401">
    <property type="entry name" value="GLYCOSYLTRANSFERASE WBBK-RELATED"/>
    <property type="match status" value="1"/>
</dbReference>
<dbReference type="InterPro" id="IPR028098">
    <property type="entry name" value="Glyco_trans_4-like_N"/>
</dbReference>
<gene>
    <name evidence="5" type="ORF">SAMN04489810_3150</name>
</gene>
<sequence>MPPRVLVDLLGFTGARGGTETYTREIVTRLPKFLPDAQFVALANRTALERVGGFFPGEVRAVRWVGADRVTWAAGELVAVNRAARALDIDVIWSPANFGPISRAPAARVITAHDVIYHEARGSGLAGILAWPSSMLMERSVRTADAVITGSHAAAAALESHIGVPASAMSVIPHGTRNGVAPEAPWAQLAPLGIAPGRPLVLSTGNRLPHKNFDGLVRALATIRPERRPLLVITGGRRDDPLVPLTRDLRLTDDVRLPGWVSADQLESLYAVADLYTCPSLSEGFGLPVVDAMRRGCVVLANDVPVLREVGGTAARYADAASPAAFGRAITEALDAAPDADRRAQGRDWSERFTWEESARRTAAVLTQAAALTERRRA</sequence>
<organism evidence="5 6">
    <name type="scientific">Microbacterium pygmaeum</name>
    <dbReference type="NCBI Taxonomy" id="370764"/>
    <lineage>
        <taxon>Bacteria</taxon>
        <taxon>Bacillati</taxon>
        <taxon>Actinomycetota</taxon>
        <taxon>Actinomycetes</taxon>
        <taxon>Micrococcales</taxon>
        <taxon>Microbacteriaceae</taxon>
        <taxon>Microbacterium</taxon>
    </lineage>
</organism>
<dbReference type="CDD" id="cd03809">
    <property type="entry name" value="GT4_MtfB-like"/>
    <property type="match status" value="1"/>
</dbReference>
<dbReference type="AlphaFoldDB" id="A0A1G8CS76"/>
<feature type="domain" description="Glycosyltransferase subfamily 4-like N-terminal" evidence="4">
    <location>
        <begin position="17"/>
        <end position="175"/>
    </location>
</feature>
<feature type="domain" description="Glycosyl transferase family 1" evidence="3">
    <location>
        <begin position="190"/>
        <end position="341"/>
    </location>
</feature>
<keyword evidence="1" id="KW-0328">Glycosyltransferase</keyword>
<dbReference type="Pfam" id="PF13439">
    <property type="entry name" value="Glyco_transf_4"/>
    <property type="match status" value="1"/>
</dbReference>
<keyword evidence="2 5" id="KW-0808">Transferase</keyword>
<evidence type="ECO:0000256" key="2">
    <source>
        <dbReference type="ARBA" id="ARBA00022679"/>
    </source>
</evidence>
<evidence type="ECO:0000259" key="4">
    <source>
        <dbReference type="Pfam" id="PF13439"/>
    </source>
</evidence>
<accession>A0A1G8CS76</accession>
<dbReference type="InterPro" id="IPR001296">
    <property type="entry name" value="Glyco_trans_1"/>
</dbReference>
<evidence type="ECO:0000256" key="1">
    <source>
        <dbReference type="ARBA" id="ARBA00022676"/>
    </source>
</evidence>
<dbReference type="GO" id="GO:0016757">
    <property type="term" value="F:glycosyltransferase activity"/>
    <property type="evidence" value="ECO:0007669"/>
    <property type="project" value="UniProtKB-KW"/>
</dbReference>